<evidence type="ECO:0000256" key="1">
    <source>
        <dbReference type="SAM" id="Phobius"/>
    </source>
</evidence>
<dbReference type="EMBL" id="LIAE01007026">
    <property type="protein sequence ID" value="PAV82824.1"/>
    <property type="molecule type" value="Genomic_DNA"/>
</dbReference>
<evidence type="ECO:0000313" key="2">
    <source>
        <dbReference type="EMBL" id="PAV82824.1"/>
    </source>
</evidence>
<feature type="transmembrane region" description="Helical" evidence="1">
    <location>
        <begin position="22"/>
        <end position="48"/>
    </location>
</feature>
<sequence>MPVGKPAAIVSNRRNFCQNCRIGFVAFIPIPVSMISAFNLLVCLRYIIAIHPNSSCAFYFPDFLEQAVYYAVCCRDSVQQLVVPAELQQTRRFCAKTSTGRLLTVLAQFEQPPVCRLEV</sequence>
<reference evidence="2 3" key="1">
    <citation type="journal article" date="2017" name="Curr. Biol.">
        <title>Genome architecture and evolution of a unichromosomal asexual nematode.</title>
        <authorList>
            <person name="Fradin H."/>
            <person name="Zegar C."/>
            <person name="Gutwein M."/>
            <person name="Lucas J."/>
            <person name="Kovtun M."/>
            <person name="Corcoran D."/>
            <person name="Baugh L.R."/>
            <person name="Kiontke K."/>
            <person name="Gunsalus K."/>
            <person name="Fitch D.H."/>
            <person name="Piano F."/>
        </authorList>
    </citation>
    <scope>NUCLEOTIDE SEQUENCE [LARGE SCALE GENOMIC DNA]</scope>
    <source>
        <strain evidence="2">PF1309</strain>
    </source>
</reference>
<dbReference type="Proteomes" id="UP000218231">
    <property type="component" value="Unassembled WGS sequence"/>
</dbReference>
<accession>A0A2A2L9J5</accession>
<evidence type="ECO:0000313" key="3">
    <source>
        <dbReference type="Proteomes" id="UP000218231"/>
    </source>
</evidence>
<keyword evidence="3" id="KW-1185">Reference proteome</keyword>
<organism evidence="2 3">
    <name type="scientific">Diploscapter pachys</name>
    <dbReference type="NCBI Taxonomy" id="2018661"/>
    <lineage>
        <taxon>Eukaryota</taxon>
        <taxon>Metazoa</taxon>
        <taxon>Ecdysozoa</taxon>
        <taxon>Nematoda</taxon>
        <taxon>Chromadorea</taxon>
        <taxon>Rhabditida</taxon>
        <taxon>Rhabditina</taxon>
        <taxon>Rhabditomorpha</taxon>
        <taxon>Rhabditoidea</taxon>
        <taxon>Rhabditidae</taxon>
        <taxon>Diploscapter</taxon>
    </lineage>
</organism>
<name>A0A2A2L9J5_9BILA</name>
<keyword evidence="1" id="KW-0812">Transmembrane</keyword>
<protein>
    <submittedName>
        <fullName evidence="2">Uncharacterized protein</fullName>
    </submittedName>
</protein>
<comment type="caution">
    <text evidence="2">The sequence shown here is derived from an EMBL/GenBank/DDBJ whole genome shotgun (WGS) entry which is preliminary data.</text>
</comment>
<keyword evidence="1" id="KW-1133">Transmembrane helix</keyword>
<dbReference type="AlphaFoldDB" id="A0A2A2L9J5"/>
<gene>
    <name evidence="2" type="ORF">WR25_21996</name>
</gene>
<keyword evidence="1" id="KW-0472">Membrane</keyword>
<proteinExistence type="predicted"/>